<evidence type="ECO:0000313" key="2">
    <source>
        <dbReference type="EMBL" id="MFH8589827.1"/>
    </source>
</evidence>
<evidence type="ECO:0000313" key="3">
    <source>
        <dbReference type="Proteomes" id="UP001610990"/>
    </source>
</evidence>
<accession>A0ABW7RPV5</accession>
<dbReference type="Proteomes" id="UP001610990">
    <property type="component" value="Unassembled WGS sequence"/>
</dbReference>
<feature type="region of interest" description="Disordered" evidence="1">
    <location>
        <begin position="88"/>
        <end position="113"/>
    </location>
</feature>
<dbReference type="RefSeq" id="WP_367438136.1">
    <property type="nucleotide sequence ID" value="NZ_CP108413.1"/>
</dbReference>
<organism evidence="2 3">
    <name type="scientific">Streptomyces celluloflavus</name>
    <dbReference type="NCBI Taxonomy" id="58344"/>
    <lineage>
        <taxon>Bacteria</taxon>
        <taxon>Bacillati</taxon>
        <taxon>Actinomycetota</taxon>
        <taxon>Actinomycetes</taxon>
        <taxon>Kitasatosporales</taxon>
        <taxon>Streptomycetaceae</taxon>
        <taxon>Streptomyces</taxon>
    </lineage>
</organism>
<name>A0ABW7RPV5_9ACTN</name>
<sequence>MEECTYLVAGTQPRTRHVRSFATVLTGREGERPPDWLDAVRQDDLPSFHTLATGIGRDRDAVIAGLTLRWNSGAVERHVNRIKMLKTPDLLPGSLRPPAETSPTRTMTGISVS</sequence>
<proteinExistence type="predicted"/>
<dbReference type="EMBL" id="JBIRGH010000037">
    <property type="protein sequence ID" value="MFH8589827.1"/>
    <property type="molecule type" value="Genomic_DNA"/>
</dbReference>
<evidence type="ECO:0008006" key="4">
    <source>
        <dbReference type="Google" id="ProtNLM"/>
    </source>
</evidence>
<evidence type="ECO:0000256" key="1">
    <source>
        <dbReference type="SAM" id="MobiDB-lite"/>
    </source>
</evidence>
<feature type="compositionally biased region" description="Polar residues" evidence="1">
    <location>
        <begin position="101"/>
        <end position="113"/>
    </location>
</feature>
<gene>
    <name evidence="2" type="ORF">ACH4GP_36555</name>
</gene>
<comment type="caution">
    <text evidence="2">The sequence shown here is derived from an EMBL/GenBank/DDBJ whole genome shotgun (WGS) entry which is preliminary data.</text>
</comment>
<protein>
    <recommendedName>
        <fullName evidence="4">Transposase</fullName>
    </recommendedName>
</protein>
<reference evidence="2 3" key="1">
    <citation type="submission" date="2024-10" db="EMBL/GenBank/DDBJ databases">
        <title>The Natural Products Discovery Center: Release of the First 8490 Sequenced Strains for Exploring Actinobacteria Biosynthetic Diversity.</title>
        <authorList>
            <person name="Kalkreuter E."/>
            <person name="Kautsar S.A."/>
            <person name="Yang D."/>
            <person name="Bader C.D."/>
            <person name="Teijaro C.N."/>
            <person name="Fluegel L."/>
            <person name="Davis C.M."/>
            <person name="Simpson J.R."/>
            <person name="Lauterbach L."/>
            <person name="Steele A.D."/>
            <person name="Gui C."/>
            <person name="Meng S."/>
            <person name="Li G."/>
            <person name="Viehrig K."/>
            <person name="Ye F."/>
            <person name="Su P."/>
            <person name="Kiefer A.F."/>
            <person name="Nichols A."/>
            <person name="Cepeda A.J."/>
            <person name="Yan W."/>
            <person name="Fan B."/>
            <person name="Jiang Y."/>
            <person name="Adhikari A."/>
            <person name="Zheng C.-J."/>
            <person name="Schuster L."/>
            <person name="Cowan T.M."/>
            <person name="Smanski M.J."/>
            <person name="Chevrette M.G."/>
            <person name="De Carvalho L.P.S."/>
            <person name="Shen B."/>
        </authorList>
    </citation>
    <scope>NUCLEOTIDE SEQUENCE [LARGE SCALE GENOMIC DNA]</scope>
    <source>
        <strain evidence="2 3">NPDC018013</strain>
    </source>
</reference>
<keyword evidence="3" id="KW-1185">Reference proteome</keyword>